<keyword evidence="2" id="KW-1185">Reference proteome</keyword>
<dbReference type="PANTHER" id="PTHR34258:SF1">
    <property type="entry name" value="ARMADILLO-LIKE HELICAL DOMAIN CONTAINING PROTEIN 1"/>
    <property type="match status" value="1"/>
</dbReference>
<dbReference type="Proteomes" id="UP001208570">
    <property type="component" value="Unassembled WGS sequence"/>
</dbReference>
<name>A0AAD9IR53_9ANNE</name>
<accession>A0AAD9IR53</accession>
<dbReference type="EMBL" id="JAODUP010002077">
    <property type="protein sequence ID" value="KAK2139053.1"/>
    <property type="molecule type" value="Genomic_DNA"/>
</dbReference>
<reference evidence="1" key="1">
    <citation type="journal article" date="2023" name="Mol. Biol. Evol.">
        <title>Third-Generation Sequencing Reveals the Adaptive Role of the Epigenome in Three Deep-Sea Polychaetes.</title>
        <authorList>
            <person name="Perez M."/>
            <person name="Aroh O."/>
            <person name="Sun Y."/>
            <person name="Lan Y."/>
            <person name="Juniper S.K."/>
            <person name="Young C.R."/>
            <person name="Angers B."/>
            <person name="Qian P.Y."/>
        </authorList>
    </citation>
    <scope>NUCLEOTIDE SEQUENCE</scope>
    <source>
        <strain evidence="1">P08H-3</strain>
    </source>
</reference>
<gene>
    <name evidence="1" type="ORF">LSH36_2082g00002</name>
</gene>
<dbReference type="AlphaFoldDB" id="A0AAD9IR53"/>
<evidence type="ECO:0000313" key="2">
    <source>
        <dbReference type="Proteomes" id="UP001208570"/>
    </source>
</evidence>
<evidence type="ECO:0000313" key="1">
    <source>
        <dbReference type="EMBL" id="KAK2139053.1"/>
    </source>
</evidence>
<sequence>MGSAKQEAAISTVMAMLQEWDKGSRTTRRQILQDFIAQNYTKTGPELEAEFAQAASLFLTRLTAWLRLTYLFLLTSQVYLRSLYITINK</sequence>
<dbReference type="InterPro" id="IPR041090">
    <property type="entry name" value="DUF5578"/>
</dbReference>
<organism evidence="1 2">
    <name type="scientific">Paralvinella palmiformis</name>
    <dbReference type="NCBI Taxonomy" id="53620"/>
    <lineage>
        <taxon>Eukaryota</taxon>
        <taxon>Metazoa</taxon>
        <taxon>Spiralia</taxon>
        <taxon>Lophotrochozoa</taxon>
        <taxon>Annelida</taxon>
        <taxon>Polychaeta</taxon>
        <taxon>Sedentaria</taxon>
        <taxon>Canalipalpata</taxon>
        <taxon>Terebellida</taxon>
        <taxon>Terebelliformia</taxon>
        <taxon>Alvinellidae</taxon>
        <taxon>Paralvinella</taxon>
    </lineage>
</organism>
<protein>
    <submittedName>
        <fullName evidence="1">Uncharacterized protein</fullName>
    </submittedName>
</protein>
<dbReference type="Pfam" id="PF17741">
    <property type="entry name" value="DUF5578"/>
    <property type="match status" value="1"/>
</dbReference>
<comment type="caution">
    <text evidence="1">The sequence shown here is derived from an EMBL/GenBank/DDBJ whole genome shotgun (WGS) entry which is preliminary data.</text>
</comment>
<proteinExistence type="predicted"/>
<dbReference type="PANTHER" id="PTHR34258">
    <property type="entry name" value="ARMADILLO-LIKE HELICAL DOMAIN CONTAINING PROTEIN 1"/>
    <property type="match status" value="1"/>
</dbReference>